<evidence type="ECO:0000256" key="2">
    <source>
        <dbReference type="SAM" id="SignalP"/>
    </source>
</evidence>
<feature type="transmembrane region" description="Helical" evidence="1">
    <location>
        <begin position="70"/>
        <end position="101"/>
    </location>
</feature>
<name>A0A0G0USY7_9BACT</name>
<feature type="transmembrane region" description="Helical" evidence="1">
    <location>
        <begin position="113"/>
        <end position="135"/>
    </location>
</feature>
<evidence type="ECO:0000313" key="3">
    <source>
        <dbReference type="EMBL" id="KKR91879.1"/>
    </source>
</evidence>
<keyword evidence="2" id="KW-0732">Signal</keyword>
<evidence type="ECO:0000256" key="1">
    <source>
        <dbReference type="SAM" id="Phobius"/>
    </source>
</evidence>
<keyword evidence="1" id="KW-1133">Transmembrane helix</keyword>
<protein>
    <submittedName>
        <fullName evidence="3">Uncharacterized protein</fullName>
    </submittedName>
</protein>
<organism evidence="3 4">
    <name type="scientific">Candidatus Falkowbacteria bacterium GW2011_GWA2_41_14</name>
    <dbReference type="NCBI Taxonomy" id="1618635"/>
    <lineage>
        <taxon>Bacteria</taxon>
        <taxon>Candidatus Falkowiibacteriota</taxon>
    </lineage>
</organism>
<feature type="signal peptide" evidence="2">
    <location>
        <begin position="1"/>
        <end position="25"/>
    </location>
</feature>
<evidence type="ECO:0000313" key="4">
    <source>
        <dbReference type="Proteomes" id="UP000034190"/>
    </source>
</evidence>
<accession>A0A0G0USY7</accession>
<dbReference type="AlphaFoldDB" id="A0A0G0USY7"/>
<comment type="caution">
    <text evidence="3">The sequence shown here is derived from an EMBL/GenBank/DDBJ whole genome shotgun (WGS) entry which is preliminary data.</text>
</comment>
<gene>
    <name evidence="3" type="ORF">UU43_C0001G0059</name>
</gene>
<sequence length="160" mass="17224">MFKLTKFSILLLLIVILFLANPCFAAESILPNPENVENCNCSSLANASDACQLACKKQTGNYELNDFTRIAIVISNIILGLVGSLALLAFIVGGLMWLLSGGKAELVERGKQTIIGAVVGLAIVFTSFMIIQLVFTALNIPKTDKGEWSTSGWTSGWPKN</sequence>
<keyword evidence="1" id="KW-0472">Membrane</keyword>
<reference evidence="3 4" key="1">
    <citation type="journal article" date="2015" name="Nature">
        <title>rRNA introns, odd ribosomes, and small enigmatic genomes across a large radiation of phyla.</title>
        <authorList>
            <person name="Brown C.T."/>
            <person name="Hug L.A."/>
            <person name="Thomas B.C."/>
            <person name="Sharon I."/>
            <person name="Castelle C.J."/>
            <person name="Singh A."/>
            <person name="Wilkins M.J."/>
            <person name="Williams K.H."/>
            <person name="Banfield J.F."/>
        </authorList>
    </citation>
    <scope>NUCLEOTIDE SEQUENCE [LARGE SCALE GENOMIC DNA]</scope>
</reference>
<feature type="chain" id="PRO_5002534811" evidence="2">
    <location>
        <begin position="26"/>
        <end position="160"/>
    </location>
</feature>
<dbReference type="Proteomes" id="UP000034190">
    <property type="component" value="Unassembled WGS sequence"/>
</dbReference>
<dbReference type="EMBL" id="LCAP01000001">
    <property type="protein sequence ID" value="KKR91879.1"/>
    <property type="molecule type" value="Genomic_DNA"/>
</dbReference>
<proteinExistence type="predicted"/>
<keyword evidence="1" id="KW-0812">Transmembrane</keyword>